<dbReference type="EMBL" id="JAGFNK010000008">
    <property type="protein sequence ID" value="KAI9512537.1"/>
    <property type="molecule type" value="Genomic_DNA"/>
</dbReference>
<proteinExistence type="predicted"/>
<protein>
    <submittedName>
        <fullName evidence="1">ABC1-domain-containing protein</fullName>
    </submittedName>
</protein>
<gene>
    <name evidence="1" type="ORF">F5148DRAFT_973329</name>
</gene>
<reference evidence="1" key="1">
    <citation type="submission" date="2021-03" db="EMBL/GenBank/DDBJ databases">
        <title>Evolutionary priming and transition to the ectomycorrhizal habit in an iconic lineage of mushroom-forming fungi: is preadaptation a requirement?</title>
        <authorList>
            <consortium name="DOE Joint Genome Institute"/>
            <person name="Looney B.P."/>
            <person name="Miyauchi S."/>
            <person name="Morin E."/>
            <person name="Drula E."/>
            <person name="Courty P.E."/>
            <person name="Chicoki N."/>
            <person name="Fauchery L."/>
            <person name="Kohler A."/>
            <person name="Kuo A."/>
            <person name="LaButti K."/>
            <person name="Pangilinan J."/>
            <person name="Lipzen A."/>
            <person name="Riley R."/>
            <person name="Andreopoulos W."/>
            <person name="He G."/>
            <person name="Johnson J."/>
            <person name="Barry K.W."/>
            <person name="Grigoriev I.V."/>
            <person name="Nagy L."/>
            <person name="Hibbett D."/>
            <person name="Henrissat B."/>
            <person name="Matheny P.B."/>
            <person name="Labbe J."/>
            <person name="Martin A.F."/>
        </authorList>
    </citation>
    <scope>NUCLEOTIDE SEQUENCE</scope>
    <source>
        <strain evidence="1">BPL698</strain>
    </source>
</reference>
<sequence>MLRWKRVLPLPSPTRHVSLSRPSRFFTTRTFWLLPVLGLGGISIFCFPSPHLLSSSALIPCPSHPTPTSLILSPSEHHLSLTQRLRSFFLDHIWEPILTARRFIHLFFLFAPVILSSPMLLVGSLEERLQGDRWGAVWWYDFLVAQMDRAGPTFIKLAQWAASRADLFPALLCERMGKMHSQGRIHSLVHTKRVIERVFQRPFEQIFEEFDETPIGSGAIAQVYRATMKQDLLPPSYFDPKRTRKTGPGALAPAILPESKPSVPTAAVAIKVLHPRAIQLIERDLTIMSFFAHLVTLFPGMQWVSLPEEIEVFGRMMYEQLDLRKEADNLVTFERNFMTRQAPVTFPRPLQIWSTTDLLVEEYQTAIPMELFLKNGGGPYDDQLAELGLDAFMNMLLLDNFVHSDLHPGNIMVKFSRSTTSHVLKRLWTSFFVDNADDVTNDPTSLDSNAIVSELKSLSPFPIAWRDKLQSLYHEGYLPELVFIDAGLVTTLNSNNRQNFLELFRAVAEFDGYRVGQLMVERCRTPHLVVDKETFALKMQRIVLNIKRKTFILGKVKISDILTDVLKAVRQHHVKMEGDFINTVISILLLEGIGRQLDPKLDLFKSALPILRQLGREMTTRENMTRLPEGQFASFIKLWIVLEARELASAALVNADDLVRYDWWAISSQRILV</sequence>
<comment type="caution">
    <text evidence="1">The sequence shown here is derived from an EMBL/GenBank/DDBJ whole genome shotgun (WGS) entry which is preliminary data.</text>
</comment>
<evidence type="ECO:0000313" key="1">
    <source>
        <dbReference type="EMBL" id="KAI9512537.1"/>
    </source>
</evidence>
<dbReference type="Proteomes" id="UP001207468">
    <property type="component" value="Unassembled WGS sequence"/>
</dbReference>
<accession>A0ACC0UNW3</accession>
<organism evidence="1 2">
    <name type="scientific">Russula earlei</name>
    <dbReference type="NCBI Taxonomy" id="71964"/>
    <lineage>
        <taxon>Eukaryota</taxon>
        <taxon>Fungi</taxon>
        <taxon>Dikarya</taxon>
        <taxon>Basidiomycota</taxon>
        <taxon>Agaricomycotina</taxon>
        <taxon>Agaricomycetes</taxon>
        <taxon>Russulales</taxon>
        <taxon>Russulaceae</taxon>
        <taxon>Russula</taxon>
    </lineage>
</organism>
<evidence type="ECO:0000313" key="2">
    <source>
        <dbReference type="Proteomes" id="UP001207468"/>
    </source>
</evidence>
<name>A0ACC0UNW3_9AGAM</name>
<keyword evidence="2" id="KW-1185">Reference proteome</keyword>